<feature type="transmembrane region" description="Helical" evidence="8">
    <location>
        <begin position="678"/>
        <end position="699"/>
    </location>
</feature>
<name>A0ABP0PYK8_9DINO</name>
<dbReference type="NCBIfam" id="TIGR00220">
    <property type="entry name" value="mscL"/>
    <property type="match status" value="1"/>
</dbReference>
<feature type="compositionally biased region" description="Basic and acidic residues" evidence="7">
    <location>
        <begin position="412"/>
        <end position="427"/>
    </location>
</feature>
<keyword evidence="6 8" id="KW-0472">Membrane</keyword>
<dbReference type="InterPro" id="IPR045275">
    <property type="entry name" value="MscS_archaea/bacteria_type"/>
</dbReference>
<evidence type="ECO:0000256" key="5">
    <source>
        <dbReference type="ARBA" id="ARBA00022989"/>
    </source>
</evidence>
<dbReference type="NCBIfam" id="TIGR00765">
    <property type="entry name" value="yihY_not_rbn"/>
    <property type="match status" value="1"/>
</dbReference>
<keyword evidence="5 8" id="KW-1133">Transmembrane helix</keyword>
<feature type="transmembrane region" description="Helical" evidence="8">
    <location>
        <begin position="719"/>
        <end position="740"/>
    </location>
</feature>
<evidence type="ECO:0000313" key="12">
    <source>
        <dbReference type="Proteomes" id="UP001642464"/>
    </source>
</evidence>
<dbReference type="HAMAP" id="MF_00115">
    <property type="entry name" value="MscL"/>
    <property type="match status" value="1"/>
</dbReference>
<proteinExistence type="inferred from homology"/>
<reference evidence="11 12" key="1">
    <citation type="submission" date="2024-02" db="EMBL/GenBank/DDBJ databases">
        <authorList>
            <person name="Chen Y."/>
            <person name="Shah S."/>
            <person name="Dougan E. K."/>
            <person name="Thang M."/>
            <person name="Chan C."/>
        </authorList>
    </citation>
    <scope>NUCLEOTIDE SEQUENCE [LARGE SCALE GENOMIC DNA]</scope>
</reference>
<dbReference type="SUPFAM" id="SSF82689">
    <property type="entry name" value="Mechanosensitive channel protein MscS (YggB), C-terminal domain"/>
    <property type="match status" value="1"/>
</dbReference>
<evidence type="ECO:0000256" key="8">
    <source>
        <dbReference type="SAM" id="Phobius"/>
    </source>
</evidence>
<keyword evidence="12" id="KW-1185">Reference proteome</keyword>
<keyword evidence="9" id="KW-0732">Signal</keyword>
<feature type="region of interest" description="Disordered" evidence="7">
    <location>
        <begin position="411"/>
        <end position="465"/>
    </location>
</feature>
<dbReference type="PANTHER" id="PTHR30221">
    <property type="entry name" value="SMALL-CONDUCTANCE MECHANOSENSITIVE CHANNEL"/>
    <property type="match status" value="1"/>
</dbReference>
<evidence type="ECO:0000256" key="4">
    <source>
        <dbReference type="ARBA" id="ARBA00022692"/>
    </source>
</evidence>
<comment type="similarity">
    <text evidence="2">Belongs to the MscS (TC 1.A.23) family.</text>
</comment>
<accession>A0ABP0PYK8</accession>
<dbReference type="InterPro" id="IPR001185">
    <property type="entry name" value="MS_channel"/>
</dbReference>
<feature type="chain" id="PRO_5045197526" evidence="9">
    <location>
        <begin position="20"/>
        <end position="826"/>
    </location>
</feature>
<comment type="caution">
    <text evidence="11">The sequence shown here is derived from an EMBL/GenBank/DDBJ whole genome shotgun (WGS) entry which is preliminary data.</text>
</comment>
<dbReference type="Pfam" id="PF04972">
    <property type="entry name" value="BON"/>
    <property type="match status" value="1"/>
</dbReference>
<sequence length="826" mass="90133">MPRALLVTALIACYWPSCALQAQDEPTKSTPPQTPDNASIDGEAVVTGKVDVQPLARDEEIEARLSQILKSTEWFSNATVDAENGVVFIQGETSQQQYKEWATKLAQQTQDVVAVVNRVDVVSGPIWNFTPAYTQLHTLWRSTIQSLPLVVVGIVILFLTFLATRLSSRLARSILSRQIENQLLRDVAAKAIAIPVFLVGLYIVLHVAGLTRLALTVLGGTGLAGLIIGIAFRDIAENFLASLLISVQNPFRTGDLIKVNEHLGIVQKVTTRGTLLMAYDGTYIQIPNSIVYKNIILNYTANSSTRLDFAIGIGYDVAIAKAQEVAQSALLRHPTVLNDPEPMVLVESLGAATVNIRVYFWINSQEHSPPRVISSAIRLVKRAFVKENISLPDEAREVVFPNGVPIQTMDMEAAKKDTTESSSRETFFEEEPDEVSTPAEGNLRSEKQDVEAQAETAREPEEGTDLLRDSTMSWMDDFKSFVLRGNLVDLAVGFTVGAAFSTVAKSLVNDLLMPPIGLALGGVDFSDLFITLKSGPENEGPYRSLADATAAGAVTLNYGQFANSVLSLLIVALAMFILIRIFMRIEQDGGQDAQRQLLEFVSDQASPSLADRVGTTLNEVQANAALNGPIGLISLLVTAVMIFAQFENAFDQIWNVDRSGKKGIVSKAKQVVWYRMRAFLMLLGAGALVMVTFFAGIAVTGASSLGDEFLHLPRTFWTALQLVVTLALNWGMFTLIYRILPKVPVRWSEAARGGLLASITWEIGRQILAALVIGNKYNAYGVVGAFIAIMLWVYYAMAVIFFCAEYVQVICNSYESGDAETEGNAA</sequence>
<dbReference type="InterPro" id="IPR007055">
    <property type="entry name" value="BON_dom"/>
</dbReference>
<feature type="compositionally biased region" description="Basic and acidic residues" evidence="7">
    <location>
        <begin position="443"/>
        <end position="465"/>
    </location>
</feature>
<feature type="domain" description="BON" evidence="10">
    <location>
        <begin position="57"/>
        <end position="123"/>
    </location>
</feature>
<dbReference type="PANTHER" id="PTHR30221:SF1">
    <property type="entry name" value="SMALL-CONDUCTANCE MECHANOSENSITIVE CHANNEL"/>
    <property type="match status" value="1"/>
</dbReference>
<evidence type="ECO:0000256" key="6">
    <source>
        <dbReference type="ARBA" id="ARBA00023136"/>
    </source>
</evidence>
<keyword evidence="4 8" id="KW-0812">Transmembrane</keyword>
<dbReference type="Gene3D" id="3.30.70.100">
    <property type="match status" value="1"/>
</dbReference>
<dbReference type="Pfam" id="PF00924">
    <property type="entry name" value="MS_channel_2nd"/>
    <property type="match status" value="1"/>
</dbReference>
<dbReference type="SUPFAM" id="SSF50182">
    <property type="entry name" value="Sm-like ribonucleoproteins"/>
    <property type="match status" value="1"/>
</dbReference>
<dbReference type="InterPro" id="IPR036019">
    <property type="entry name" value="MscL_channel"/>
</dbReference>
<evidence type="ECO:0000256" key="7">
    <source>
        <dbReference type="SAM" id="MobiDB-lite"/>
    </source>
</evidence>
<evidence type="ECO:0000256" key="2">
    <source>
        <dbReference type="ARBA" id="ARBA00008017"/>
    </source>
</evidence>
<feature type="transmembrane region" description="Helical" evidence="8">
    <location>
        <begin position="147"/>
        <end position="166"/>
    </location>
</feature>
<dbReference type="InterPro" id="IPR011066">
    <property type="entry name" value="MscS_channel_C_sf"/>
</dbReference>
<dbReference type="Pfam" id="PF03631">
    <property type="entry name" value="Virul_fac_BrkB"/>
    <property type="match status" value="1"/>
</dbReference>
<dbReference type="Proteomes" id="UP001642464">
    <property type="component" value="Unassembled WGS sequence"/>
</dbReference>
<dbReference type="InterPro" id="IPR049278">
    <property type="entry name" value="MS_channel_C"/>
</dbReference>
<feature type="signal peptide" evidence="9">
    <location>
        <begin position="1"/>
        <end position="19"/>
    </location>
</feature>
<feature type="transmembrane region" description="Helical" evidence="8">
    <location>
        <begin position="481"/>
        <end position="504"/>
    </location>
</feature>
<evidence type="ECO:0000256" key="3">
    <source>
        <dbReference type="ARBA" id="ARBA00022475"/>
    </source>
</evidence>
<dbReference type="SUPFAM" id="SSF81330">
    <property type="entry name" value="Gated mechanosensitive channel"/>
    <property type="match status" value="1"/>
</dbReference>
<evidence type="ECO:0000256" key="1">
    <source>
        <dbReference type="ARBA" id="ARBA00004651"/>
    </source>
</evidence>
<dbReference type="PROSITE" id="PS50914">
    <property type="entry name" value="BON"/>
    <property type="match status" value="1"/>
</dbReference>
<dbReference type="InterPro" id="IPR010920">
    <property type="entry name" value="LSM_dom_sf"/>
</dbReference>
<dbReference type="Gene3D" id="1.10.287.1260">
    <property type="match status" value="1"/>
</dbReference>
<evidence type="ECO:0000259" key="10">
    <source>
        <dbReference type="PROSITE" id="PS50914"/>
    </source>
</evidence>
<feature type="transmembrane region" description="Helical" evidence="8">
    <location>
        <begin position="187"/>
        <end position="207"/>
    </location>
</feature>
<dbReference type="InterPro" id="IPR017039">
    <property type="entry name" value="Virul_fac_BrkB"/>
</dbReference>
<dbReference type="Pfam" id="PF21082">
    <property type="entry name" value="MS_channel_3rd"/>
    <property type="match status" value="1"/>
</dbReference>
<comment type="subcellular location">
    <subcellularLocation>
        <location evidence="1">Cell membrane</location>
        <topology evidence="1">Multi-pass membrane protein</topology>
    </subcellularLocation>
</comment>
<organism evidence="11 12">
    <name type="scientific">Durusdinium trenchii</name>
    <dbReference type="NCBI Taxonomy" id="1381693"/>
    <lineage>
        <taxon>Eukaryota</taxon>
        <taxon>Sar</taxon>
        <taxon>Alveolata</taxon>
        <taxon>Dinophyceae</taxon>
        <taxon>Suessiales</taxon>
        <taxon>Symbiodiniaceae</taxon>
        <taxon>Durusdinium</taxon>
    </lineage>
</organism>
<dbReference type="InterPro" id="IPR006685">
    <property type="entry name" value="MscS_channel_2nd"/>
</dbReference>
<dbReference type="Gene3D" id="2.30.30.60">
    <property type="match status" value="1"/>
</dbReference>
<protein>
    <submittedName>
        <fullName evidence="11">Large-conductance mechanosensitive channel</fullName>
    </submittedName>
</protein>
<feature type="transmembrane region" description="Helical" evidence="8">
    <location>
        <begin position="213"/>
        <end position="232"/>
    </location>
</feature>
<feature type="transmembrane region" description="Helical" evidence="8">
    <location>
        <begin position="565"/>
        <end position="583"/>
    </location>
</feature>
<dbReference type="InterPro" id="IPR023408">
    <property type="entry name" value="MscS_beta-dom_sf"/>
</dbReference>
<keyword evidence="3" id="KW-1003">Cell membrane</keyword>
<gene>
    <name evidence="11" type="ORF">SCF082_LOCUS38633</name>
</gene>
<evidence type="ECO:0000313" key="11">
    <source>
        <dbReference type="EMBL" id="CAK9081100.1"/>
    </source>
</evidence>
<evidence type="ECO:0000256" key="9">
    <source>
        <dbReference type="SAM" id="SignalP"/>
    </source>
</evidence>
<dbReference type="Gene3D" id="1.10.1200.120">
    <property type="entry name" value="Large-conductance mechanosensitive channel, MscL, domain 1"/>
    <property type="match status" value="1"/>
</dbReference>
<dbReference type="EMBL" id="CAXAMM010038802">
    <property type="protein sequence ID" value="CAK9081100.1"/>
    <property type="molecule type" value="Genomic_DNA"/>
</dbReference>
<feature type="transmembrane region" description="Helical" evidence="8">
    <location>
        <begin position="779"/>
        <end position="804"/>
    </location>
</feature>